<dbReference type="SUPFAM" id="SSF48452">
    <property type="entry name" value="TPR-like"/>
    <property type="match status" value="1"/>
</dbReference>
<dbReference type="AlphaFoldDB" id="A0A9D4V1T7"/>
<dbReference type="Pfam" id="PF01535">
    <property type="entry name" value="PPR"/>
    <property type="match status" value="2"/>
</dbReference>
<proteinExistence type="predicted"/>
<protein>
    <recommendedName>
        <fullName evidence="5">Pentatricopeptide repeat-containing protein</fullName>
    </recommendedName>
</protein>
<dbReference type="FunFam" id="1.25.40.10:FF:000090">
    <property type="entry name" value="Pentatricopeptide repeat-containing protein, chloroplastic"/>
    <property type="match status" value="1"/>
</dbReference>
<dbReference type="PANTHER" id="PTHR24015:SF548">
    <property type="entry name" value="OS08G0340900 PROTEIN"/>
    <property type="match status" value="1"/>
</dbReference>
<name>A0A9D4V1T7_ADICA</name>
<evidence type="ECO:0008006" key="5">
    <source>
        <dbReference type="Google" id="ProtNLM"/>
    </source>
</evidence>
<dbReference type="PANTHER" id="PTHR24015">
    <property type="entry name" value="OS07G0578800 PROTEIN-RELATED"/>
    <property type="match status" value="1"/>
</dbReference>
<gene>
    <name evidence="3" type="ORF">GOP47_0007828</name>
</gene>
<dbReference type="GO" id="GO:0009451">
    <property type="term" value="P:RNA modification"/>
    <property type="evidence" value="ECO:0007669"/>
    <property type="project" value="InterPro"/>
</dbReference>
<dbReference type="FunFam" id="1.25.40.10:FF:000382">
    <property type="entry name" value="Pentatricopeptide repeat-containing protein"/>
    <property type="match status" value="1"/>
</dbReference>
<dbReference type="FunFam" id="1.25.40.10:FF:000031">
    <property type="entry name" value="Pentatricopeptide repeat-containing protein mitochondrial"/>
    <property type="match status" value="1"/>
</dbReference>
<feature type="repeat" description="PPR" evidence="2">
    <location>
        <begin position="473"/>
        <end position="507"/>
    </location>
</feature>
<dbReference type="Proteomes" id="UP000886520">
    <property type="component" value="Chromosome 7"/>
</dbReference>
<comment type="caution">
    <text evidence="3">The sequence shown here is derived from an EMBL/GenBank/DDBJ whole genome shotgun (WGS) entry which is preliminary data.</text>
</comment>
<feature type="repeat" description="PPR" evidence="2">
    <location>
        <begin position="508"/>
        <end position="542"/>
    </location>
</feature>
<evidence type="ECO:0000313" key="4">
    <source>
        <dbReference type="Proteomes" id="UP000886520"/>
    </source>
</evidence>
<feature type="repeat" description="PPR" evidence="2">
    <location>
        <begin position="575"/>
        <end position="609"/>
    </location>
</feature>
<dbReference type="OrthoDB" id="1078367at2759"/>
<dbReference type="InterPro" id="IPR046848">
    <property type="entry name" value="E_motif"/>
</dbReference>
<dbReference type="Pfam" id="PF20431">
    <property type="entry name" value="E_motif"/>
    <property type="match status" value="1"/>
</dbReference>
<feature type="repeat" description="PPR" evidence="2">
    <location>
        <begin position="167"/>
        <end position="201"/>
    </location>
</feature>
<dbReference type="Gene3D" id="1.25.40.10">
    <property type="entry name" value="Tetratricopeptide repeat domain"/>
    <property type="match status" value="4"/>
</dbReference>
<evidence type="ECO:0000256" key="2">
    <source>
        <dbReference type="PROSITE-ProRule" id="PRU00708"/>
    </source>
</evidence>
<dbReference type="PROSITE" id="PS51375">
    <property type="entry name" value="PPR"/>
    <property type="match status" value="6"/>
</dbReference>
<dbReference type="GO" id="GO:0003723">
    <property type="term" value="F:RNA binding"/>
    <property type="evidence" value="ECO:0007669"/>
    <property type="project" value="InterPro"/>
</dbReference>
<keyword evidence="4" id="KW-1185">Reference proteome</keyword>
<dbReference type="Pfam" id="PF13041">
    <property type="entry name" value="PPR_2"/>
    <property type="match status" value="5"/>
</dbReference>
<reference evidence="3" key="1">
    <citation type="submission" date="2021-01" db="EMBL/GenBank/DDBJ databases">
        <title>Adiantum capillus-veneris genome.</title>
        <authorList>
            <person name="Fang Y."/>
            <person name="Liao Q."/>
        </authorList>
    </citation>
    <scope>NUCLEOTIDE SEQUENCE</scope>
    <source>
        <strain evidence="3">H3</strain>
        <tissue evidence="3">Leaf</tissue>
    </source>
</reference>
<evidence type="ECO:0000256" key="1">
    <source>
        <dbReference type="ARBA" id="ARBA00022737"/>
    </source>
</evidence>
<dbReference type="EMBL" id="JABFUD020000007">
    <property type="protein sequence ID" value="KAI5078004.1"/>
    <property type="molecule type" value="Genomic_DNA"/>
</dbReference>
<keyword evidence="1" id="KW-0677">Repeat</keyword>
<sequence>MAIDSIRLPLSCGLEVNEWQTGSQHRSNDLLWKDYFRDPTQWWDNRNSKTGSAYPDFKHKARKDCLWVDGRRNPPWVVGELRKRDLAVSTQAQSTDPCECNGNIAELVASLRACAKSKDFYKGTRLHDTISKLGLLEKCSDALVTMYAKCGALAKAKALLDLYNSRDIFSWTAVIAGYVRKGQSRDALCCFEQMQQRGISPDSVTFLSILRACGSLKAPDKGKQIHDEIARQGLLEKDTPLGNALVDMYAKCGSLAKAQQVLEELPSRNISSWNSLIVSYVQQGQAKKALDCYKRLQREGLSPNEVTFSSILKACSSTGAVEVGEQIHNYIDRQGLLRNNVVLGTALVDMYAKCGVLTRAQEVLDDLPFQDIVAWNALIAGYTQQGQGVQALHCFEKLQQVGLSPNAITFTCILKACGIIGECDKGEHLHQVITQQGLLKDDRVLGNALVDMYARCGAWEKAQGVLEELHFQDVTLWNALITGYAQQGKEEQALHCFERMQDKGLTPDAVTYASILKACGAIGAAEKGHEIHDMVKEQGLLQNDMVLGTALVYMYAKCGALVKAQQVLQELPARNANSWTALITGYAQQGKGHDVLSCFKEMQLEGLSPDSVTFSCVLNACSHLGLIDDGIMHFANMRTKYGVEPSLEHYTCMVDLLGRAGHLDKAVNLIQEMSPSDDFAIWSALLGACWKWRDVNVGRWAFEQALQVDKTETAAYVIMANIYADAGMQEDAEIVKAMRQENHV</sequence>
<dbReference type="NCBIfam" id="TIGR00756">
    <property type="entry name" value="PPR"/>
    <property type="match status" value="6"/>
</dbReference>
<feature type="repeat" description="PPR" evidence="2">
    <location>
        <begin position="371"/>
        <end position="405"/>
    </location>
</feature>
<accession>A0A9D4V1T7</accession>
<dbReference type="InterPro" id="IPR046960">
    <property type="entry name" value="PPR_At4g14850-like_plant"/>
</dbReference>
<dbReference type="FunFam" id="1.25.40.10:FF:000144">
    <property type="entry name" value="Pentatricopeptide repeat-containing protein, mitochondrial"/>
    <property type="match status" value="1"/>
</dbReference>
<dbReference type="InterPro" id="IPR011990">
    <property type="entry name" value="TPR-like_helical_dom_sf"/>
</dbReference>
<evidence type="ECO:0000313" key="3">
    <source>
        <dbReference type="EMBL" id="KAI5078004.1"/>
    </source>
</evidence>
<organism evidence="3 4">
    <name type="scientific">Adiantum capillus-veneris</name>
    <name type="common">Maidenhair fern</name>
    <dbReference type="NCBI Taxonomy" id="13818"/>
    <lineage>
        <taxon>Eukaryota</taxon>
        <taxon>Viridiplantae</taxon>
        <taxon>Streptophyta</taxon>
        <taxon>Embryophyta</taxon>
        <taxon>Tracheophyta</taxon>
        <taxon>Polypodiopsida</taxon>
        <taxon>Polypodiidae</taxon>
        <taxon>Polypodiales</taxon>
        <taxon>Pteridineae</taxon>
        <taxon>Pteridaceae</taxon>
        <taxon>Vittarioideae</taxon>
        <taxon>Adiantum</taxon>
    </lineage>
</organism>
<dbReference type="InterPro" id="IPR002885">
    <property type="entry name" value="PPR_rpt"/>
</dbReference>
<feature type="repeat" description="PPR" evidence="2">
    <location>
        <begin position="269"/>
        <end position="303"/>
    </location>
</feature>